<sequence>MAKPFYRLSEILAVARSHPFYNSNAKYPLSPEEVSTTINATKCNENTLLQYPIIEKQNMYVPSLQFSVIERLAADDSPENNFREGSYTSVTGGGWKRGVPMLFLTDSGENRRQRESVGSLIRAVGIVNPADWILNIHVSGYLYRYLPGSVTDALEYAGGTILCAGGDMSAELCTKTVIQYRCNFLTGPVTELIKLSRHIAGLPADVRSQIRITKILYTSEPLLQSQRDLLMEIYNSPTIYSGLGSAEAGFWAVSNPQLTDDIEKPSNARDAAEFIYDTRTMHIEILARSSVENNTTLSDLVPEGSTGAIVLTSLQRLRNPLVRYNSGDIGSLHQIPAEKQHLVAPDLAPYLRVLRIYGRDKEFSFNWGSNYFHYDTIHKMMQTEEYGILQWQIILGWEEGLQGVEFMEVRVLRESPGVAKKPLIPQDEMASRIKFAFLVITNPHFKVVVINDVNEFERSGTGRKVIRVVDRR</sequence>
<dbReference type="Gene3D" id="3.40.50.12780">
    <property type="entry name" value="N-terminal domain of ligase-like"/>
    <property type="match status" value="1"/>
</dbReference>
<protein>
    <submittedName>
        <fullName evidence="1">Uncharacterized protein</fullName>
    </submittedName>
</protein>
<reference evidence="1" key="1">
    <citation type="submission" date="2021-07" db="EMBL/GenBank/DDBJ databases">
        <authorList>
            <person name="Branca A.L. A."/>
        </authorList>
    </citation>
    <scope>NUCLEOTIDE SEQUENCE</scope>
</reference>
<comment type="caution">
    <text evidence="1">The sequence shown here is derived from an EMBL/GenBank/DDBJ whole genome shotgun (WGS) entry which is preliminary data.</text>
</comment>
<accession>A0A9W4J293</accession>
<dbReference type="InterPro" id="IPR042099">
    <property type="entry name" value="ANL_N_sf"/>
</dbReference>
<dbReference type="SUPFAM" id="SSF56801">
    <property type="entry name" value="Acetyl-CoA synthetase-like"/>
    <property type="match status" value="1"/>
</dbReference>
<evidence type="ECO:0000313" key="1">
    <source>
        <dbReference type="EMBL" id="CAG8369442.1"/>
    </source>
</evidence>
<gene>
    <name evidence="1" type="ORF">PSALAMII_LOCUS4481</name>
</gene>
<dbReference type="EMBL" id="CAJVPD010000222">
    <property type="protein sequence ID" value="CAG8369442.1"/>
    <property type="molecule type" value="Genomic_DNA"/>
</dbReference>
<dbReference type="PANTHER" id="PTHR43845:SF1">
    <property type="entry name" value="BLR5969 PROTEIN"/>
    <property type="match status" value="1"/>
</dbReference>
<dbReference type="OrthoDB" id="7663298at2759"/>
<name>A0A9W4J293_9EURO</name>
<organism evidence="1 2">
    <name type="scientific">Penicillium salamii</name>
    <dbReference type="NCBI Taxonomy" id="1612424"/>
    <lineage>
        <taxon>Eukaryota</taxon>
        <taxon>Fungi</taxon>
        <taxon>Dikarya</taxon>
        <taxon>Ascomycota</taxon>
        <taxon>Pezizomycotina</taxon>
        <taxon>Eurotiomycetes</taxon>
        <taxon>Eurotiomycetidae</taxon>
        <taxon>Eurotiales</taxon>
        <taxon>Aspergillaceae</taxon>
        <taxon>Penicillium</taxon>
    </lineage>
</organism>
<dbReference type="PANTHER" id="PTHR43845">
    <property type="entry name" value="BLR5969 PROTEIN"/>
    <property type="match status" value="1"/>
</dbReference>
<proteinExistence type="predicted"/>
<evidence type="ECO:0000313" key="2">
    <source>
        <dbReference type="Proteomes" id="UP001152592"/>
    </source>
</evidence>
<dbReference type="AlphaFoldDB" id="A0A9W4J293"/>
<dbReference type="Proteomes" id="UP001152592">
    <property type="component" value="Unassembled WGS sequence"/>
</dbReference>